<keyword evidence="4" id="KW-1185">Reference proteome</keyword>
<dbReference type="AlphaFoldDB" id="A0A0K1PUU5"/>
<feature type="transmembrane region" description="Helical" evidence="2">
    <location>
        <begin position="141"/>
        <end position="161"/>
    </location>
</feature>
<feature type="region of interest" description="Disordered" evidence="1">
    <location>
        <begin position="1"/>
        <end position="33"/>
    </location>
</feature>
<feature type="transmembrane region" description="Helical" evidence="2">
    <location>
        <begin position="238"/>
        <end position="261"/>
    </location>
</feature>
<feature type="transmembrane region" description="Helical" evidence="2">
    <location>
        <begin position="319"/>
        <end position="339"/>
    </location>
</feature>
<feature type="transmembrane region" description="Helical" evidence="2">
    <location>
        <begin position="345"/>
        <end position="369"/>
    </location>
</feature>
<feature type="transmembrane region" description="Helical" evidence="2">
    <location>
        <begin position="108"/>
        <end position="129"/>
    </location>
</feature>
<sequence length="627" mass="64915">MAVPSQAPPPKRSVSERPERSRRHEGRAQRASVQGLSGFDKGLFALSAALPALSAAAGVATVASASHDAGVVRVVGLGWTGIFRVLDAIVAAPFMLLPIGTHALRAGLASAVIAGFAGTLAFAVARALVFAVLPNTLSPKLGSSVALATALAAVLAPAWQVEASAPGGAVTGAFLIMAVLALGAMPVRQLVQDARIPVMALVLGLAASYEPLVFVAALGALAPSFVELARQRRPDQDLAVRAGIAFALGLIPLGLGVLFSLRDPDMGLVVKPFAFPLGEGALPNASLPSFVGAEIGTVLLVAAVAGGVLTALNPRTRSLLASLLGVVVTGLLAFLLRAPAGPSHVVAPILSAIVAVHVLAGVALATVVHRIARARVPFAQASAAMAVVLVLVLPARAADEASARREARAFRGEAAWNEAVWGPAPPAAVVLVSEPDTLRRVAAARATGQMRSDLLVVPSFDVRSRRADRALSEEPKLAPLYRDLALGMMPEELSLAQVSAARPLLASFGARWDRKLARHFVPLGLLSRFESEPRAAADRRRGLDDFGPSKERLVRVSVTKRDPELAGATAVLLRERALGVAACGERDVLSHALDDLRPFAPDDATATTLVRRIVTNKGAIDVSDLGP</sequence>
<gene>
    <name evidence="3" type="ORF">AKJ09_03568</name>
</gene>
<dbReference type="KEGG" id="llu:AKJ09_03568"/>
<evidence type="ECO:0000256" key="2">
    <source>
        <dbReference type="SAM" id="Phobius"/>
    </source>
</evidence>
<organism evidence="3 4">
    <name type="scientific">Labilithrix luteola</name>
    <dbReference type="NCBI Taxonomy" id="1391654"/>
    <lineage>
        <taxon>Bacteria</taxon>
        <taxon>Pseudomonadati</taxon>
        <taxon>Myxococcota</taxon>
        <taxon>Polyangia</taxon>
        <taxon>Polyangiales</taxon>
        <taxon>Labilitrichaceae</taxon>
        <taxon>Labilithrix</taxon>
    </lineage>
</organism>
<proteinExistence type="predicted"/>
<keyword evidence="2" id="KW-1133">Transmembrane helix</keyword>
<dbReference type="PATRIC" id="fig|1391654.3.peg.3612"/>
<dbReference type="EMBL" id="CP012333">
    <property type="protein sequence ID" value="AKU96904.1"/>
    <property type="molecule type" value="Genomic_DNA"/>
</dbReference>
<evidence type="ECO:0000313" key="3">
    <source>
        <dbReference type="EMBL" id="AKU96904.1"/>
    </source>
</evidence>
<evidence type="ECO:0000313" key="4">
    <source>
        <dbReference type="Proteomes" id="UP000064967"/>
    </source>
</evidence>
<accession>A0A0K1PUU5</accession>
<feature type="transmembrane region" description="Helical" evidence="2">
    <location>
        <begin position="376"/>
        <end position="395"/>
    </location>
</feature>
<protein>
    <submittedName>
        <fullName evidence="3">Uncharacterized protein</fullName>
    </submittedName>
</protein>
<feature type="compositionally biased region" description="Pro residues" evidence="1">
    <location>
        <begin position="1"/>
        <end position="11"/>
    </location>
</feature>
<feature type="transmembrane region" description="Helical" evidence="2">
    <location>
        <begin position="77"/>
        <end position="96"/>
    </location>
</feature>
<name>A0A0K1PUU5_9BACT</name>
<dbReference type="Proteomes" id="UP000064967">
    <property type="component" value="Chromosome"/>
</dbReference>
<feature type="transmembrane region" description="Helical" evidence="2">
    <location>
        <begin position="290"/>
        <end position="312"/>
    </location>
</feature>
<feature type="transmembrane region" description="Helical" evidence="2">
    <location>
        <begin position="168"/>
        <end position="187"/>
    </location>
</feature>
<reference evidence="3 4" key="1">
    <citation type="submission" date="2015-08" db="EMBL/GenBank/DDBJ databases">
        <authorList>
            <person name="Babu N.S."/>
            <person name="Beckwith C.J."/>
            <person name="Beseler K.G."/>
            <person name="Brison A."/>
            <person name="Carone J.V."/>
            <person name="Caskin T.P."/>
            <person name="Diamond M."/>
            <person name="Durham M.E."/>
            <person name="Foxe J.M."/>
            <person name="Go M."/>
            <person name="Henderson B.A."/>
            <person name="Jones I.B."/>
            <person name="McGettigan J.A."/>
            <person name="Micheletti S.J."/>
            <person name="Nasrallah M.E."/>
            <person name="Ortiz D."/>
            <person name="Piller C.R."/>
            <person name="Privatt S.R."/>
            <person name="Schneider S.L."/>
            <person name="Sharp S."/>
            <person name="Smith T.C."/>
            <person name="Stanton J.D."/>
            <person name="Ullery H.E."/>
            <person name="Wilson R.J."/>
            <person name="Serrano M.G."/>
            <person name="Buck G."/>
            <person name="Lee V."/>
            <person name="Wang Y."/>
            <person name="Carvalho R."/>
            <person name="Voegtly L."/>
            <person name="Shi R."/>
            <person name="Duckworth R."/>
            <person name="Johnson A."/>
            <person name="Loviza R."/>
            <person name="Walstead R."/>
            <person name="Shah Z."/>
            <person name="Kiflezghi M."/>
            <person name="Wade K."/>
            <person name="Ball S.L."/>
            <person name="Bradley K.W."/>
            <person name="Asai D.J."/>
            <person name="Bowman C.A."/>
            <person name="Russell D.A."/>
            <person name="Pope W.H."/>
            <person name="Jacobs-Sera D."/>
            <person name="Hendrix R.W."/>
            <person name="Hatfull G.F."/>
        </authorList>
    </citation>
    <scope>NUCLEOTIDE SEQUENCE [LARGE SCALE GENOMIC DNA]</scope>
    <source>
        <strain evidence="3 4">DSM 27648</strain>
    </source>
</reference>
<feature type="transmembrane region" description="Helical" evidence="2">
    <location>
        <begin position="43"/>
        <end position="65"/>
    </location>
</feature>
<evidence type="ECO:0000256" key="1">
    <source>
        <dbReference type="SAM" id="MobiDB-lite"/>
    </source>
</evidence>
<keyword evidence="2" id="KW-0812">Transmembrane</keyword>
<keyword evidence="2" id="KW-0472">Membrane</keyword>